<evidence type="ECO:0000313" key="2">
    <source>
        <dbReference type="Proteomes" id="UP000838756"/>
    </source>
</evidence>
<protein>
    <submittedName>
        <fullName evidence="1">Jg22968 protein</fullName>
    </submittedName>
</protein>
<dbReference type="Proteomes" id="UP000838756">
    <property type="component" value="Unassembled WGS sequence"/>
</dbReference>
<dbReference type="EMBL" id="CAKXAJ010017201">
    <property type="protein sequence ID" value="CAH2216860.1"/>
    <property type="molecule type" value="Genomic_DNA"/>
</dbReference>
<comment type="caution">
    <text evidence="1">The sequence shown here is derived from an EMBL/GenBank/DDBJ whole genome shotgun (WGS) entry which is preliminary data.</text>
</comment>
<dbReference type="AlphaFoldDB" id="A0A8S4QV62"/>
<organism evidence="1 2">
    <name type="scientific">Pararge aegeria aegeria</name>
    <dbReference type="NCBI Taxonomy" id="348720"/>
    <lineage>
        <taxon>Eukaryota</taxon>
        <taxon>Metazoa</taxon>
        <taxon>Ecdysozoa</taxon>
        <taxon>Arthropoda</taxon>
        <taxon>Hexapoda</taxon>
        <taxon>Insecta</taxon>
        <taxon>Pterygota</taxon>
        <taxon>Neoptera</taxon>
        <taxon>Endopterygota</taxon>
        <taxon>Lepidoptera</taxon>
        <taxon>Glossata</taxon>
        <taxon>Ditrysia</taxon>
        <taxon>Papilionoidea</taxon>
        <taxon>Nymphalidae</taxon>
        <taxon>Satyrinae</taxon>
        <taxon>Satyrini</taxon>
        <taxon>Parargina</taxon>
        <taxon>Pararge</taxon>
    </lineage>
</organism>
<accession>A0A8S4QV62</accession>
<keyword evidence="2" id="KW-1185">Reference proteome</keyword>
<gene>
    <name evidence="1" type="primary">jg22968</name>
    <name evidence="1" type="ORF">PAEG_LOCUS4816</name>
</gene>
<reference evidence="1" key="1">
    <citation type="submission" date="2022-03" db="EMBL/GenBank/DDBJ databases">
        <authorList>
            <person name="Lindestad O."/>
        </authorList>
    </citation>
    <scope>NUCLEOTIDE SEQUENCE</scope>
</reference>
<evidence type="ECO:0000313" key="1">
    <source>
        <dbReference type="EMBL" id="CAH2216860.1"/>
    </source>
</evidence>
<proteinExistence type="predicted"/>
<name>A0A8S4QV62_9NEOP</name>
<sequence>MKAVIVKQNGTEWHWCKSIK</sequence>
<feature type="non-terminal residue" evidence="1">
    <location>
        <position position="20"/>
    </location>
</feature>